<dbReference type="EC" id="3.5.4.41" evidence="4"/>
<dbReference type="Proteomes" id="UP000217528">
    <property type="component" value="Unassembled WGS sequence"/>
</dbReference>
<evidence type="ECO:0000313" key="8">
    <source>
        <dbReference type="Proteomes" id="UP000217528"/>
    </source>
</evidence>
<evidence type="ECO:0000313" key="7">
    <source>
        <dbReference type="EMBL" id="PWL08968.1"/>
    </source>
</evidence>
<comment type="catalytic activity">
    <reaction evidence="4">
        <text>S-methyl-5'-thioadenosine + H2O + H(+) = S-methyl-5'-thioinosine + NH4(+)</text>
        <dbReference type="Rhea" id="RHEA:25025"/>
        <dbReference type="ChEBI" id="CHEBI:15377"/>
        <dbReference type="ChEBI" id="CHEBI:15378"/>
        <dbReference type="ChEBI" id="CHEBI:17509"/>
        <dbReference type="ChEBI" id="CHEBI:28938"/>
        <dbReference type="ChEBI" id="CHEBI:48595"/>
        <dbReference type="EC" id="3.5.4.31"/>
    </reaction>
</comment>
<comment type="similarity">
    <text evidence="4">Belongs to the metallo-dependent hydrolases superfamily. MTA/SAH deaminase family.</text>
</comment>
<keyword evidence="2 4" id="KW-0378">Hydrolase</keyword>
<dbReference type="Gene3D" id="2.30.40.10">
    <property type="entry name" value="Urease, subunit C, domain 1"/>
    <property type="match status" value="1"/>
</dbReference>
<reference evidence="6 8" key="2">
    <citation type="journal article" date="2017" name="BMC Genomics">
        <title>Genomic analysis of methanogenic archaea reveals a shift towards energy conservation.</title>
        <authorList>
            <person name="Gilmore S.P."/>
            <person name="Henske J.K."/>
            <person name="Sexton J.A."/>
            <person name="Solomon K.V."/>
            <person name="Seppala S."/>
            <person name="Yoo J.I."/>
            <person name="Huyett L.M."/>
            <person name="Pressman A."/>
            <person name="Cogan J.Z."/>
            <person name="Kivenson V."/>
            <person name="Peng X."/>
            <person name="Tan Y."/>
            <person name="Valentine D.L."/>
            <person name="O'Malley M.A."/>
        </authorList>
    </citation>
    <scope>NUCLEOTIDE SEQUENCE [LARGE SCALE GENOMIC DNA]</scope>
    <source>
        <strain evidence="6 8">1R-7</strain>
    </source>
</reference>
<gene>
    <name evidence="7" type="primary">mtaD_1</name>
    <name evidence="4" type="synonym">dadD</name>
    <name evidence="6" type="ORF">ASJ82_00055</name>
    <name evidence="7" type="ORF">MSCUN_01100</name>
</gene>
<dbReference type="GO" id="GO:0006556">
    <property type="term" value="P:S-adenosylmethionine biosynthetic process"/>
    <property type="evidence" value="ECO:0007669"/>
    <property type="project" value="UniProtKB-UniRule"/>
</dbReference>
<dbReference type="AlphaFoldDB" id="A0A2A2HDA9"/>
<dbReference type="EC" id="3.5.4.28" evidence="4"/>
<accession>A0A2A2HDA9</accession>
<evidence type="ECO:0000256" key="3">
    <source>
        <dbReference type="ARBA" id="ARBA00022833"/>
    </source>
</evidence>
<keyword evidence="1 4" id="KW-0479">Metal-binding</keyword>
<feature type="binding site" evidence="4">
    <location>
        <position position="298"/>
    </location>
    <ligand>
        <name>substrate</name>
    </ligand>
</feature>
<dbReference type="EMBL" id="LWMS01000003">
    <property type="protein sequence ID" value="PWL08968.1"/>
    <property type="molecule type" value="Genomic_DNA"/>
</dbReference>
<dbReference type="GO" id="GO:0050270">
    <property type="term" value="F:S-adenosylhomocysteine deaminase activity"/>
    <property type="evidence" value="ECO:0007669"/>
    <property type="project" value="UniProtKB-EC"/>
</dbReference>
<comment type="miscellaneous">
    <text evidence="4">SAH is a product of SAM methyltransferases and is known to be a feedback inhibitor of these enzymes. As a result of this inhibition, organisms have evolved efficient enzymes to metabolize SAH via different pathways. The pathway found in methanogens differs from the canonical pathway, it uses the deamination of S-adenosyl-L-homocysteine to form S-inosyl-L-homocysteine for the regeneration of SAM from S-adenosyl-L-homocysteine. 5'-deoxyadenosine is a radical SAM enzyme reaction product which strongly inhibits radical SAM enzymes. A pathway for removing this product must be present in methanogens where the MTA/SAH nucleosidase which normally metabolizes this compound is absent.</text>
</comment>
<dbReference type="InterPro" id="IPR023512">
    <property type="entry name" value="Deaminase_MtaD/DadD"/>
</dbReference>
<dbReference type="EC" id="3.5.4.31" evidence="4"/>
<feature type="binding site" evidence="4">
    <location>
        <position position="213"/>
    </location>
    <ligand>
        <name>substrate</name>
    </ligand>
</feature>
<dbReference type="SUPFAM" id="SSF51556">
    <property type="entry name" value="Metallo-dependent hydrolases"/>
    <property type="match status" value="1"/>
</dbReference>
<dbReference type="RefSeq" id="WP_095608645.1">
    <property type="nucleotide sequence ID" value="NZ_LMVN01000019.1"/>
</dbReference>
<evidence type="ECO:0000313" key="6">
    <source>
        <dbReference type="EMBL" id="PAV07276.1"/>
    </source>
</evidence>
<feature type="binding site" evidence="4">
    <location>
        <position position="91"/>
    </location>
    <ligand>
        <name>substrate</name>
    </ligand>
</feature>
<dbReference type="OrthoDB" id="372084at2157"/>
<comment type="cofactor">
    <cofactor evidence="4">
        <name>Zn(2+)</name>
        <dbReference type="ChEBI" id="CHEBI:29105"/>
    </cofactor>
    <text evidence="4">Binds 1 zinc ion per subunit.</text>
</comment>
<comment type="pathway">
    <text evidence="4">Amino-acid biosynthesis; S-adenosyl-L-methionine biosynthesis.</text>
</comment>
<dbReference type="UniPathway" id="UPA00315"/>
<dbReference type="GO" id="GO:0090614">
    <property type="term" value="F:5'-methylthioadenosine deaminase activity"/>
    <property type="evidence" value="ECO:0007669"/>
    <property type="project" value="UniProtKB-EC"/>
</dbReference>
<dbReference type="GO" id="GO:0090613">
    <property type="term" value="F:5'-deoxyadenosine deaminase activity"/>
    <property type="evidence" value="ECO:0007669"/>
    <property type="project" value="UniProtKB-UniRule"/>
</dbReference>
<evidence type="ECO:0000313" key="9">
    <source>
        <dbReference type="Proteomes" id="UP000246004"/>
    </source>
</evidence>
<evidence type="ECO:0000259" key="5">
    <source>
        <dbReference type="Pfam" id="PF01979"/>
    </source>
</evidence>
<dbReference type="PANTHER" id="PTHR43794:SF11">
    <property type="entry name" value="AMIDOHYDROLASE-RELATED DOMAIN-CONTAINING PROTEIN"/>
    <property type="match status" value="1"/>
</dbReference>
<dbReference type="Proteomes" id="UP000246004">
    <property type="component" value="Unassembled WGS sequence"/>
</dbReference>
<dbReference type="HAMAP" id="MF_01281">
    <property type="entry name" value="MTA_SAH_deamin"/>
    <property type="match status" value="1"/>
</dbReference>
<dbReference type="FunFam" id="3.20.20.140:FF:000014">
    <property type="entry name" value="5-methylthioadenosine/S-adenosylhomocysteine deaminase"/>
    <property type="match status" value="1"/>
</dbReference>
<dbReference type="EMBL" id="LMVN01000019">
    <property type="protein sequence ID" value="PAV07276.1"/>
    <property type="molecule type" value="Genomic_DNA"/>
</dbReference>
<dbReference type="Gene3D" id="3.20.20.140">
    <property type="entry name" value="Metal-dependent hydrolases"/>
    <property type="match status" value="1"/>
</dbReference>
<comment type="function">
    <text evidence="4">Catalyzes the deamination of three SAM-derived enzymatic products, namely 5'-deoxyadenosine, S-adenosyl-L-homocysteine, and 5'-methylthioadenosine, to produce the inosine analogs. Can also deaminate adenosine. The preferred substrate for this enzyme is 5'-deoxyadenosine, but all these substrates are efficiently deaminated. Likely functions in a S-adenosyl-L-methionine (SAM) recycling pathway from S-adenosyl-L-homocysteine (SAH) produced from SAM-dependent methylation reactions. May also be involved in the recycling of 5'-deoxyadenosine, whereupon the 5'-deoxyribose moiety of 5'-deoxyinosine is further metabolized to deoxyhexoses used for the biosynthesis of aromatic amino acids in methanogens.</text>
</comment>
<comment type="catalytic activity">
    <reaction evidence="4">
        <text>S-adenosyl-L-homocysteine + H2O + H(+) = S-inosyl-L-homocysteine + NH4(+)</text>
        <dbReference type="Rhea" id="RHEA:20716"/>
        <dbReference type="ChEBI" id="CHEBI:15377"/>
        <dbReference type="ChEBI" id="CHEBI:15378"/>
        <dbReference type="ChEBI" id="CHEBI:28938"/>
        <dbReference type="ChEBI" id="CHEBI:57856"/>
        <dbReference type="ChEBI" id="CHEBI:57985"/>
        <dbReference type="EC" id="3.5.4.28"/>
    </reaction>
</comment>
<feature type="domain" description="Amidohydrolase-related" evidence="5">
    <location>
        <begin position="53"/>
        <end position="400"/>
    </location>
</feature>
<dbReference type="InterPro" id="IPR006680">
    <property type="entry name" value="Amidohydro-rel"/>
</dbReference>
<comment type="catalytic activity">
    <reaction evidence="4">
        <text>5'-deoxyadenosine + H2O + H(+) = 5'-deoxyinosine + NH4(+)</text>
        <dbReference type="Rhea" id="RHEA:42892"/>
        <dbReference type="ChEBI" id="CHEBI:15377"/>
        <dbReference type="ChEBI" id="CHEBI:15378"/>
        <dbReference type="ChEBI" id="CHEBI:17319"/>
        <dbReference type="ChEBI" id="CHEBI:28938"/>
        <dbReference type="ChEBI" id="CHEBI:82775"/>
        <dbReference type="EC" id="3.5.4.41"/>
    </reaction>
</comment>
<evidence type="ECO:0000256" key="1">
    <source>
        <dbReference type="ARBA" id="ARBA00022723"/>
    </source>
</evidence>
<name>A0A2A2HDA9_9EURY</name>
<comment type="caution">
    <text evidence="4">Lacks conserved residue(s) required for the propagation of feature annotation.</text>
</comment>
<dbReference type="InterPro" id="IPR032466">
    <property type="entry name" value="Metal_Hydrolase"/>
</dbReference>
<keyword evidence="3 4" id="KW-0862">Zinc</keyword>
<dbReference type="CDD" id="cd01298">
    <property type="entry name" value="ATZ_TRZ_like"/>
    <property type="match status" value="1"/>
</dbReference>
<feature type="binding site" evidence="4">
    <location>
        <position position="183"/>
    </location>
    <ligand>
        <name>substrate</name>
    </ligand>
</feature>
<dbReference type="InterPro" id="IPR011059">
    <property type="entry name" value="Metal-dep_hydrolase_composite"/>
</dbReference>
<dbReference type="NCBIfam" id="NF004701">
    <property type="entry name" value="PRK06038.1"/>
    <property type="match status" value="1"/>
</dbReference>
<evidence type="ECO:0000256" key="2">
    <source>
        <dbReference type="ARBA" id="ARBA00022801"/>
    </source>
</evidence>
<dbReference type="GO" id="GO:0046872">
    <property type="term" value="F:metal ion binding"/>
    <property type="evidence" value="ECO:0007669"/>
    <property type="project" value="UniProtKB-KW"/>
</dbReference>
<dbReference type="GO" id="GO:0004000">
    <property type="term" value="F:adenosine deaminase activity"/>
    <property type="evidence" value="ECO:0007669"/>
    <property type="project" value="UniProtKB-UniRule"/>
</dbReference>
<feature type="binding site" evidence="4">
    <location>
        <position position="62"/>
    </location>
    <ligand>
        <name>Zn(2+)</name>
        <dbReference type="ChEBI" id="CHEBI:29105"/>
    </ligand>
</feature>
<comment type="caution">
    <text evidence="6">The sequence shown here is derived from an EMBL/GenBank/DDBJ whole genome shotgun (WGS) entry which is preliminary data.</text>
</comment>
<feature type="binding site" evidence="4">
    <location>
        <position position="298"/>
    </location>
    <ligand>
        <name>Zn(2+)</name>
        <dbReference type="ChEBI" id="CHEBI:29105"/>
    </ligand>
</feature>
<comment type="catalytic activity">
    <reaction evidence="4">
        <text>adenosine + H2O + H(+) = inosine + NH4(+)</text>
        <dbReference type="Rhea" id="RHEA:24408"/>
        <dbReference type="ChEBI" id="CHEBI:15377"/>
        <dbReference type="ChEBI" id="CHEBI:15378"/>
        <dbReference type="ChEBI" id="CHEBI:16335"/>
        <dbReference type="ChEBI" id="CHEBI:17596"/>
        <dbReference type="ChEBI" id="CHEBI:28938"/>
        <dbReference type="EC" id="3.5.4.4"/>
    </reaction>
</comment>
<organism evidence="6 8">
    <name type="scientific">Methanosphaera cuniculi</name>
    <dbReference type="NCBI Taxonomy" id="1077256"/>
    <lineage>
        <taxon>Archaea</taxon>
        <taxon>Methanobacteriati</taxon>
        <taxon>Methanobacteriota</taxon>
        <taxon>Methanomada group</taxon>
        <taxon>Methanobacteria</taxon>
        <taxon>Methanobacteriales</taxon>
        <taxon>Methanobacteriaceae</taxon>
        <taxon>Methanosphaera</taxon>
    </lineage>
</organism>
<protein>
    <recommendedName>
        <fullName evidence="4">5'-deoxyadenosine deaminase</fullName>
        <shortName evidence="4">5'-dA deaminase</shortName>
        <ecNumber evidence="4">3.5.4.41</ecNumber>
    </recommendedName>
    <alternativeName>
        <fullName evidence="4">5'-methylthioadenosine deaminase</fullName>
        <shortName evidence="4">MTA deaminase</shortName>
        <ecNumber evidence="4">3.5.4.31</ecNumber>
    </alternativeName>
    <alternativeName>
        <fullName evidence="4">Adenosine deaminase</fullName>
        <ecNumber evidence="4">3.5.4.4</ecNumber>
    </alternativeName>
    <alternativeName>
        <fullName evidence="4">S-adenosylhomocysteine deaminase</fullName>
        <shortName evidence="4">SAH deaminase</shortName>
        <ecNumber evidence="4">3.5.4.28</ecNumber>
    </alternativeName>
</protein>
<dbReference type="EC" id="3.5.4.4" evidence="4"/>
<keyword evidence="8" id="KW-1185">Reference proteome</keyword>
<reference evidence="7 9" key="1">
    <citation type="submission" date="2016-04" db="EMBL/GenBank/DDBJ databases">
        <title>Genome sequence of Methanosphaera cuniculi DSM 4103.</title>
        <authorList>
            <person name="Poehlein A."/>
            <person name="Seedorf H."/>
            <person name="Daniel R."/>
        </authorList>
    </citation>
    <scope>NUCLEOTIDE SEQUENCE [LARGE SCALE GENOMIC DNA]</scope>
    <source>
        <strain evidence="7 9">DSM 4103</strain>
    </source>
</reference>
<dbReference type="Pfam" id="PF01979">
    <property type="entry name" value="Amidohydro_1"/>
    <property type="match status" value="1"/>
</dbReference>
<sequence length="425" mass="46591">MTQTTSILIKDPIIIADEVHRNSILVVDNKIEEISSKLNDNDAEVVIDAHDKIAMPGLVNTHTHVAMTLLRGVGDDQALQTWLNDYIWPREANLTDELVYAGSRLAMVEMIKTGTTMFNDMYFYMQQTAKAVEEAGIRATLGYGMIDLFDDEKRKQELKNAKELIKSSHNTADGRIKVAITPHAPNTCSAELIQESVKLASDNNLKLHIHVSETQDEVDLIKNEHGMTPFKYLDTLGALSEDTIAAHGVWTTPDEIKLLSERGVTVSHNPSSNMKLASGIAPVADYLENGVNTTIGTDGVSSNNNLDMFSEMKLTALMQKVNTLNPEVLKTRQTFNMATVNGAKALGVNTGELKEGKLADIVLVDTNVAHMVPLIDPLSNIVYAALGSDVNTLICDGKILLKDKQLTTLNEQEIIDEARSAALQL</sequence>
<dbReference type="PANTHER" id="PTHR43794">
    <property type="entry name" value="AMINOHYDROLASE SSNA-RELATED"/>
    <property type="match status" value="1"/>
</dbReference>
<proteinExistence type="inferred from homology"/>
<feature type="binding site" evidence="4">
    <location>
        <position position="210"/>
    </location>
    <ligand>
        <name>Zn(2+)</name>
        <dbReference type="ChEBI" id="CHEBI:29105"/>
    </ligand>
</feature>
<dbReference type="SUPFAM" id="SSF51338">
    <property type="entry name" value="Composite domain of metallo-dependent hydrolases"/>
    <property type="match status" value="1"/>
</dbReference>
<feature type="binding site" evidence="4">
    <location>
        <position position="64"/>
    </location>
    <ligand>
        <name>Zn(2+)</name>
        <dbReference type="ChEBI" id="CHEBI:29105"/>
    </ligand>
</feature>
<dbReference type="InterPro" id="IPR050287">
    <property type="entry name" value="MTA/SAH_deaminase"/>
</dbReference>
<comment type="subunit">
    <text evidence="4">Homotetramer.</text>
</comment>
<evidence type="ECO:0000256" key="4">
    <source>
        <dbReference type="HAMAP-Rule" id="MF_01281"/>
    </source>
</evidence>